<reference evidence="2" key="1">
    <citation type="submission" date="2016-10" db="EMBL/GenBank/DDBJ databases">
        <authorList>
            <person name="Varghese N."/>
            <person name="Submissions S."/>
        </authorList>
    </citation>
    <scope>NUCLEOTIDE SEQUENCE [LARGE SCALE GENOMIC DNA]</scope>
    <source>
        <strain evidence="2">DSM 22951</strain>
    </source>
</reference>
<dbReference type="RefSeq" id="WP_109689538.1">
    <property type="nucleotide sequence ID" value="NZ_QGDN01000004.1"/>
</dbReference>
<accession>A0A2Y9BLX5</accession>
<evidence type="ECO:0000313" key="2">
    <source>
        <dbReference type="Proteomes" id="UP000250028"/>
    </source>
</evidence>
<keyword evidence="2" id="KW-1185">Reference proteome</keyword>
<dbReference type="AlphaFoldDB" id="A0A2Y9BLX5"/>
<dbReference type="EMBL" id="UESZ01000004">
    <property type="protein sequence ID" value="SSA59147.1"/>
    <property type="molecule type" value="Genomic_DNA"/>
</dbReference>
<protein>
    <submittedName>
        <fullName evidence="1">Uncharacterized protein</fullName>
    </submittedName>
</protein>
<dbReference type="Proteomes" id="UP000250028">
    <property type="component" value="Unassembled WGS sequence"/>
</dbReference>
<evidence type="ECO:0000313" key="1">
    <source>
        <dbReference type="EMBL" id="SSA59147.1"/>
    </source>
</evidence>
<organism evidence="1 2">
    <name type="scientific">Branchiibius hedensis</name>
    <dbReference type="NCBI Taxonomy" id="672460"/>
    <lineage>
        <taxon>Bacteria</taxon>
        <taxon>Bacillati</taxon>
        <taxon>Actinomycetota</taxon>
        <taxon>Actinomycetes</taxon>
        <taxon>Micrococcales</taxon>
        <taxon>Dermacoccaceae</taxon>
        <taxon>Branchiibius</taxon>
    </lineage>
</organism>
<sequence>MTRKTVRCAKCGTRTESVTGLCTDHRERSGVRRSGTSCTMCGYQTWSTIGVCGQCQRTTKAIPARECAGCAAPISKHSKTGMCLPCFNTDRYGLPRVAPAQPDRESPNVLNPKDWAKDHAGIYRYVGDLGKAS</sequence>
<proteinExistence type="predicted"/>
<name>A0A2Y9BLX5_9MICO</name>
<gene>
    <name evidence="1" type="ORF">SAMN04489750_3967</name>
</gene>